<evidence type="ECO:0000256" key="3">
    <source>
        <dbReference type="ARBA" id="ARBA00022801"/>
    </source>
</evidence>
<accession>A0A7X5WZL2</accession>
<dbReference type="CDD" id="cd16277">
    <property type="entry name" value="metallo-hydrolase-like_MBL-fold"/>
    <property type="match status" value="1"/>
</dbReference>
<evidence type="ECO:0000313" key="6">
    <source>
        <dbReference type="EMBL" id="NIY63160.1"/>
    </source>
</evidence>
<dbReference type="RefSeq" id="WP_167500085.1">
    <property type="nucleotide sequence ID" value="NZ_JAALLH010000001.1"/>
</dbReference>
<dbReference type="GO" id="GO:0046872">
    <property type="term" value="F:metal ion binding"/>
    <property type="evidence" value="ECO:0007669"/>
    <property type="project" value="UniProtKB-KW"/>
</dbReference>
<dbReference type="PANTHER" id="PTHR42978">
    <property type="entry name" value="QUORUM-QUENCHING LACTONASE YTNP-RELATED-RELATED"/>
    <property type="match status" value="1"/>
</dbReference>
<evidence type="ECO:0000256" key="1">
    <source>
        <dbReference type="ARBA" id="ARBA00007749"/>
    </source>
</evidence>
<comment type="caution">
    <text evidence="6">The sequence shown here is derived from an EMBL/GenBank/DDBJ whole genome shotgun (WGS) entry which is preliminary data.</text>
</comment>
<evidence type="ECO:0000256" key="4">
    <source>
        <dbReference type="ARBA" id="ARBA00022833"/>
    </source>
</evidence>
<name>A0A7X5WZL2_STRMQ</name>
<dbReference type="SUPFAM" id="SSF56281">
    <property type="entry name" value="Metallo-hydrolase/oxidoreductase"/>
    <property type="match status" value="1"/>
</dbReference>
<dbReference type="InterPro" id="IPR051013">
    <property type="entry name" value="MBL_superfamily_lactonases"/>
</dbReference>
<sequence length="298" mass="33675">MDTITLGNVEITRVVEVTPRGLARDFIFPDVATEHWRAHESWLAPQFLDPAADEINTMIQTWLVRSEGRTILIDTGIGNDRERPHMPHFHHLHTNYLGELAAAGVRPEDVDLVICTHVHGDHVGWNTFWQDGEWRPTFPNAEYVIPRIDFDYWNPENGHRTRSGLRMMNVFEDSVTPVHRAGQTVLWEGGHYDIDGGLRIEPAPGHTPGSSVVRLRSGTDRAIFAGDVLHSPLQIVEPDDCPCFDEDEPRARVSRRRVLAQAADQGALLFPAHFPGPGAAEVRRDGERFAVKEWAAWR</sequence>
<dbReference type="InterPro" id="IPR036866">
    <property type="entry name" value="RibonucZ/Hydroxyglut_hydro"/>
</dbReference>
<dbReference type="Gene3D" id="3.60.15.10">
    <property type="entry name" value="Ribonuclease Z/Hydroxyacylglutathione hydrolase-like"/>
    <property type="match status" value="1"/>
</dbReference>
<evidence type="ECO:0000256" key="2">
    <source>
        <dbReference type="ARBA" id="ARBA00022723"/>
    </source>
</evidence>
<dbReference type="EMBL" id="JAALLH010000001">
    <property type="protein sequence ID" value="NIY63160.1"/>
    <property type="molecule type" value="Genomic_DNA"/>
</dbReference>
<keyword evidence="2" id="KW-0479">Metal-binding</keyword>
<keyword evidence="3" id="KW-0378">Hydrolase</keyword>
<comment type="similarity">
    <text evidence="1">Belongs to the metallo-beta-lactamase superfamily.</text>
</comment>
<dbReference type="PANTHER" id="PTHR42978:SF6">
    <property type="entry name" value="QUORUM-QUENCHING LACTONASE YTNP-RELATED"/>
    <property type="match status" value="1"/>
</dbReference>
<keyword evidence="4" id="KW-0862">Zinc</keyword>
<dbReference type="Pfam" id="PF00753">
    <property type="entry name" value="Lactamase_B"/>
    <property type="match status" value="1"/>
</dbReference>
<evidence type="ECO:0000259" key="5">
    <source>
        <dbReference type="SMART" id="SM00849"/>
    </source>
</evidence>
<dbReference type="InterPro" id="IPR001279">
    <property type="entry name" value="Metallo-B-lactamas"/>
</dbReference>
<proteinExistence type="inferred from homology"/>
<dbReference type="Proteomes" id="UP000536624">
    <property type="component" value="Unassembled WGS sequence"/>
</dbReference>
<gene>
    <name evidence="6" type="ORF">SMALB_1088</name>
</gene>
<feature type="domain" description="Metallo-beta-lactamase" evidence="5">
    <location>
        <begin position="58"/>
        <end position="273"/>
    </location>
</feature>
<evidence type="ECO:0000313" key="7">
    <source>
        <dbReference type="Proteomes" id="UP000536624"/>
    </source>
</evidence>
<organism evidence="6 7">
    <name type="scientific">Streptomyces malaysiensis</name>
    <dbReference type="NCBI Taxonomy" id="92644"/>
    <lineage>
        <taxon>Bacteria</taxon>
        <taxon>Bacillati</taxon>
        <taxon>Actinomycetota</taxon>
        <taxon>Actinomycetes</taxon>
        <taxon>Kitasatosporales</taxon>
        <taxon>Streptomycetaceae</taxon>
        <taxon>Streptomyces</taxon>
        <taxon>Streptomyces violaceusniger group</taxon>
    </lineage>
</organism>
<reference evidence="6 7" key="1">
    <citation type="submission" date="2020-02" db="EMBL/GenBank/DDBJ databases">
        <title>Streptomyces malaysiensis DSM14702 (JHCC583434, PFL_A843) Genome sequencing and assembly.</title>
        <authorList>
            <person name="Samborskyy M."/>
        </authorList>
    </citation>
    <scope>NUCLEOTIDE SEQUENCE [LARGE SCALE GENOMIC DNA]</scope>
    <source>
        <strain evidence="6 7">DSM 14702</strain>
    </source>
</reference>
<dbReference type="AlphaFoldDB" id="A0A7X5WZL2"/>
<dbReference type="SMART" id="SM00849">
    <property type="entry name" value="Lactamase_B"/>
    <property type="match status" value="1"/>
</dbReference>
<protein>
    <submittedName>
        <fullName evidence="6">Beta-lactamase domain-containing protein</fullName>
    </submittedName>
</protein>
<dbReference type="GO" id="GO:0016787">
    <property type="term" value="F:hydrolase activity"/>
    <property type="evidence" value="ECO:0007669"/>
    <property type="project" value="UniProtKB-KW"/>
</dbReference>